<organism evidence="2 3">
    <name type="scientific">Amycolatopsis samaneae</name>
    <dbReference type="NCBI Taxonomy" id="664691"/>
    <lineage>
        <taxon>Bacteria</taxon>
        <taxon>Bacillati</taxon>
        <taxon>Actinomycetota</taxon>
        <taxon>Actinomycetes</taxon>
        <taxon>Pseudonocardiales</taxon>
        <taxon>Pseudonocardiaceae</taxon>
        <taxon>Amycolatopsis</taxon>
    </lineage>
</organism>
<gene>
    <name evidence="2" type="ORF">ACFSYJ_03295</name>
</gene>
<proteinExistence type="predicted"/>
<feature type="region of interest" description="Disordered" evidence="1">
    <location>
        <begin position="225"/>
        <end position="244"/>
    </location>
</feature>
<feature type="compositionally biased region" description="Basic and acidic residues" evidence="1">
    <location>
        <begin position="291"/>
        <end position="300"/>
    </location>
</feature>
<dbReference type="Proteomes" id="UP001597419">
    <property type="component" value="Unassembled WGS sequence"/>
</dbReference>
<comment type="caution">
    <text evidence="2">The sequence shown here is derived from an EMBL/GenBank/DDBJ whole genome shotgun (WGS) entry which is preliminary data.</text>
</comment>
<feature type="region of interest" description="Disordered" evidence="1">
    <location>
        <begin position="255"/>
        <end position="300"/>
    </location>
</feature>
<dbReference type="EMBL" id="JBHUKU010000002">
    <property type="protein sequence ID" value="MFD2457605.1"/>
    <property type="molecule type" value="Genomic_DNA"/>
</dbReference>
<keyword evidence="3" id="KW-1185">Reference proteome</keyword>
<protein>
    <submittedName>
        <fullName evidence="2">Uncharacterized protein</fullName>
    </submittedName>
</protein>
<evidence type="ECO:0000256" key="1">
    <source>
        <dbReference type="SAM" id="MobiDB-lite"/>
    </source>
</evidence>
<name>A0ABW5GCH9_9PSEU</name>
<evidence type="ECO:0000313" key="2">
    <source>
        <dbReference type="EMBL" id="MFD2457605.1"/>
    </source>
</evidence>
<reference evidence="3" key="1">
    <citation type="journal article" date="2019" name="Int. J. Syst. Evol. Microbiol.">
        <title>The Global Catalogue of Microorganisms (GCM) 10K type strain sequencing project: providing services to taxonomists for standard genome sequencing and annotation.</title>
        <authorList>
            <consortium name="The Broad Institute Genomics Platform"/>
            <consortium name="The Broad Institute Genome Sequencing Center for Infectious Disease"/>
            <person name="Wu L."/>
            <person name="Ma J."/>
        </authorList>
    </citation>
    <scope>NUCLEOTIDE SEQUENCE [LARGE SCALE GENOMIC DNA]</scope>
    <source>
        <strain evidence="3">CGMCC 4.7643</strain>
    </source>
</reference>
<feature type="non-terminal residue" evidence="2">
    <location>
        <position position="1"/>
    </location>
</feature>
<sequence>DATAAEVKAAANARASMASAVEATERARVAAVSAVRGQEEAKAARDEAISAATQAGLAVRAALSARASSAAIADPANTAITVVAPFTGADLDADFVREVAEQALKIGDEQAKAAQDRANEAQTAAANARQAADAATGDAKAALQAAANAATSAFNAAISAWHAQQSAASAKNIADFARNAADTANNYDAEAHKSAQTARQAANEANQDAAIAGLAADAADGHAAAARGAAEQAERDATTAQNVATKAAADASAANDAANRALEHAKHASEMAANARADAASAEQAANQAEEIQRQKEAEQRQRDAQAIAGCLTALTIDDTDLLNAVDDEGGPALAEYQKIQQECASGDDVRSFLVEVGGEVLLEYLGIDDFRRCVGTGNFEACFWSVVNVIGLIIPFIKGKAIVKAIAAVVTNIGKYLGKSERIARIAERVRKIFSRYRLDCVLELAEQGLTPSAVGHRTATAGHQDASSPAQVSAKICKVPKFTKDANYFNQFTQKLQKHGPEWWGRAVDMRPGSKDWVEWEGMIMRGLQSKKVVPWSSGSTETYAFINRFGNDDFVVQVDRLTGFFVTAFRPNAGQLRAMWKLYREP</sequence>
<accession>A0ABW5GCH9</accession>
<feature type="compositionally biased region" description="Low complexity" evidence="1">
    <location>
        <begin position="270"/>
        <end position="290"/>
    </location>
</feature>
<evidence type="ECO:0000313" key="3">
    <source>
        <dbReference type="Proteomes" id="UP001597419"/>
    </source>
</evidence>